<feature type="domain" description="VWFC" evidence="7">
    <location>
        <begin position="43"/>
        <end position="110"/>
    </location>
</feature>
<protein>
    <recommendedName>
        <fullName evidence="10">CTCK domain-containing protein</fullName>
    </recommendedName>
</protein>
<dbReference type="GO" id="GO:0005576">
    <property type="term" value="C:extracellular region"/>
    <property type="evidence" value="ECO:0007669"/>
    <property type="project" value="UniProtKB-SubCell"/>
</dbReference>
<evidence type="ECO:0000256" key="5">
    <source>
        <dbReference type="PROSITE-ProRule" id="PRU00039"/>
    </source>
</evidence>
<gene>
    <name evidence="8" type="ORF">UPYG_G00085500</name>
</gene>
<evidence type="ECO:0000256" key="1">
    <source>
        <dbReference type="ARBA" id="ARBA00004613"/>
    </source>
</evidence>
<keyword evidence="3" id="KW-0677">Repeat</keyword>
<dbReference type="InterPro" id="IPR029034">
    <property type="entry name" value="Cystine-knot_cytokine"/>
</dbReference>
<comment type="caution">
    <text evidence="8">The sequence shown here is derived from an EMBL/GenBank/DDBJ whole genome shotgun (WGS) entry which is preliminary data.</text>
</comment>
<evidence type="ECO:0000313" key="9">
    <source>
        <dbReference type="Proteomes" id="UP001557470"/>
    </source>
</evidence>
<dbReference type="InterPro" id="IPR001007">
    <property type="entry name" value="VWF_dom"/>
</dbReference>
<feature type="domain" description="CTCK" evidence="6">
    <location>
        <begin position="184"/>
        <end position="278"/>
    </location>
</feature>
<evidence type="ECO:0000256" key="3">
    <source>
        <dbReference type="ARBA" id="ARBA00022737"/>
    </source>
</evidence>
<dbReference type="SMART" id="SM00214">
    <property type="entry name" value="VWC"/>
    <property type="match status" value="1"/>
</dbReference>
<dbReference type="PROSITE" id="PS01208">
    <property type="entry name" value="VWFC_1"/>
    <property type="match status" value="1"/>
</dbReference>
<evidence type="ECO:0000259" key="6">
    <source>
        <dbReference type="PROSITE" id="PS01225"/>
    </source>
</evidence>
<comment type="caution">
    <text evidence="5">Lacks conserved residue(s) required for the propagation of feature annotation.</text>
</comment>
<dbReference type="PANTHER" id="PTHR47246:SF1">
    <property type="entry name" value="MUCIN-19"/>
    <property type="match status" value="1"/>
</dbReference>
<dbReference type="PROSITE" id="PS50184">
    <property type="entry name" value="VWFC_2"/>
    <property type="match status" value="1"/>
</dbReference>
<dbReference type="AlphaFoldDB" id="A0ABD0XHY9"/>
<dbReference type="InterPro" id="IPR006208">
    <property type="entry name" value="Glyco_hormone_CN"/>
</dbReference>
<feature type="disulfide bond" evidence="5">
    <location>
        <begin position="205"/>
        <end position="254"/>
    </location>
</feature>
<feature type="disulfide bond" evidence="5">
    <location>
        <begin position="216"/>
        <end position="270"/>
    </location>
</feature>
<sequence>MCLIECDAQLCPQVMMSCKPGWEPITNKLNTSCCPTFSTVPKGVCVKNNIEYQPGSNVPNGTCDNCTCSSTVDPNTKLNTIVCTEITCNNTCSQGFQNQAVPGQCCGMCVQTSCVINMPDNTTHPIQVNETWSPPGDKCVKYKCENIGGQYQNVEIQTKCPTFQPENFTQGTEKTDADGCCQTCTERSNVCEMKNNSTSIIVNGCETAEPVEINFCSGSCGTSSMYSAIANTMTHYCSCCQEATTSQKEVDLICSDGSQIKYSYVHVESCGCHVTDCDAPGMTKQRRRRR</sequence>
<keyword evidence="9" id="KW-1185">Reference proteome</keyword>
<dbReference type="Pfam" id="PF00007">
    <property type="entry name" value="Cys_knot"/>
    <property type="match status" value="1"/>
</dbReference>
<feature type="disulfide bond" evidence="5">
    <location>
        <begin position="220"/>
        <end position="272"/>
    </location>
</feature>
<dbReference type="Gene3D" id="2.10.90.10">
    <property type="entry name" value="Cystine-knot cytokines"/>
    <property type="match status" value="1"/>
</dbReference>
<dbReference type="SUPFAM" id="SSF57603">
    <property type="entry name" value="FnI-like domain"/>
    <property type="match status" value="1"/>
</dbReference>
<evidence type="ECO:0000256" key="4">
    <source>
        <dbReference type="ARBA" id="ARBA00023157"/>
    </source>
</evidence>
<dbReference type="PROSITE" id="PS01225">
    <property type="entry name" value="CTCK_2"/>
    <property type="match status" value="1"/>
</dbReference>
<proteinExistence type="predicted"/>
<dbReference type="PANTHER" id="PTHR47246">
    <property type="entry name" value="MUCIN-19"/>
    <property type="match status" value="1"/>
</dbReference>
<dbReference type="SMART" id="SM00041">
    <property type="entry name" value="CT"/>
    <property type="match status" value="1"/>
</dbReference>
<organism evidence="8 9">
    <name type="scientific">Umbra pygmaea</name>
    <name type="common">Eastern mudminnow</name>
    <dbReference type="NCBI Taxonomy" id="75934"/>
    <lineage>
        <taxon>Eukaryota</taxon>
        <taxon>Metazoa</taxon>
        <taxon>Chordata</taxon>
        <taxon>Craniata</taxon>
        <taxon>Vertebrata</taxon>
        <taxon>Euteleostomi</taxon>
        <taxon>Actinopterygii</taxon>
        <taxon>Neopterygii</taxon>
        <taxon>Teleostei</taxon>
        <taxon>Protacanthopterygii</taxon>
        <taxon>Esociformes</taxon>
        <taxon>Umbridae</taxon>
        <taxon>Umbra</taxon>
    </lineage>
</organism>
<dbReference type="PROSITE" id="PS01185">
    <property type="entry name" value="CTCK_1"/>
    <property type="match status" value="1"/>
</dbReference>
<dbReference type="EMBL" id="JAGEUA010000002">
    <property type="protein sequence ID" value="KAL1007352.1"/>
    <property type="molecule type" value="Genomic_DNA"/>
</dbReference>
<evidence type="ECO:0000259" key="7">
    <source>
        <dbReference type="PROSITE" id="PS50184"/>
    </source>
</evidence>
<reference evidence="8 9" key="1">
    <citation type="submission" date="2024-06" db="EMBL/GenBank/DDBJ databases">
        <authorList>
            <person name="Pan Q."/>
            <person name="Wen M."/>
            <person name="Jouanno E."/>
            <person name="Zahm M."/>
            <person name="Klopp C."/>
            <person name="Cabau C."/>
            <person name="Louis A."/>
            <person name="Berthelot C."/>
            <person name="Parey E."/>
            <person name="Roest Crollius H."/>
            <person name="Montfort J."/>
            <person name="Robinson-Rechavi M."/>
            <person name="Bouchez O."/>
            <person name="Lampietro C."/>
            <person name="Lopez Roques C."/>
            <person name="Donnadieu C."/>
            <person name="Postlethwait J."/>
            <person name="Bobe J."/>
            <person name="Verreycken H."/>
            <person name="Guiguen Y."/>
        </authorList>
    </citation>
    <scope>NUCLEOTIDE SEQUENCE [LARGE SCALE GENOMIC DNA]</scope>
    <source>
        <strain evidence="8">Up_M1</strain>
        <tissue evidence="8">Testis</tissue>
    </source>
</reference>
<keyword evidence="2" id="KW-0964">Secreted</keyword>
<evidence type="ECO:0000313" key="8">
    <source>
        <dbReference type="EMBL" id="KAL1007352.1"/>
    </source>
</evidence>
<dbReference type="InterPro" id="IPR006207">
    <property type="entry name" value="Cys_knot_C"/>
</dbReference>
<accession>A0ABD0XHY9</accession>
<name>A0ABD0XHY9_UMBPY</name>
<keyword evidence="4 5" id="KW-1015">Disulfide bond</keyword>
<evidence type="ECO:0000256" key="2">
    <source>
        <dbReference type="ARBA" id="ARBA00022525"/>
    </source>
</evidence>
<evidence type="ECO:0008006" key="10">
    <source>
        <dbReference type="Google" id="ProtNLM"/>
    </source>
</evidence>
<comment type="subcellular location">
    <subcellularLocation>
        <location evidence="1">Secreted</location>
    </subcellularLocation>
</comment>
<dbReference type="Proteomes" id="UP001557470">
    <property type="component" value="Unassembled WGS sequence"/>
</dbReference>